<sequence length="276" mass="31680">MPINSLDSLEIKSFTEQEIGNVILNIKPNKPPGPDGIPGELVKELFFANKIWFTALLNGLLAVGVFPKEWKRANIIFIPKENKDQSVPAHYRPICLLSSWGKILDKLISNKITYYLEAGNFLNPRQYGFRKRKSTIAAIQNIKSFVEQAAIDKKMVCLISLDFKNAFNSVDWSLLRNKIANLPIPHYLIRITLDFLKDRLASYDNFSILYNQGIPQRSCFGPILWNIYINDLLNLEFGDEVQIQAFADDIVLMMKERTGILYCGFLNEFDECELSY</sequence>
<dbReference type="PANTHER" id="PTHR19446">
    <property type="entry name" value="REVERSE TRANSCRIPTASES"/>
    <property type="match status" value="1"/>
</dbReference>
<dbReference type="PROSITE" id="PS50878">
    <property type="entry name" value="RT_POL"/>
    <property type="match status" value="1"/>
</dbReference>
<proteinExistence type="predicted"/>
<dbReference type="EMBL" id="BPLQ01000887">
    <property type="protein sequence ID" value="GIX76027.1"/>
    <property type="molecule type" value="Genomic_DNA"/>
</dbReference>
<evidence type="ECO:0000313" key="3">
    <source>
        <dbReference type="Proteomes" id="UP001054837"/>
    </source>
</evidence>
<accession>A0AAV4MU71</accession>
<feature type="domain" description="Reverse transcriptase" evidence="1">
    <location>
        <begin position="59"/>
        <end position="276"/>
    </location>
</feature>
<comment type="caution">
    <text evidence="2">The sequence shown here is derived from an EMBL/GenBank/DDBJ whole genome shotgun (WGS) entry which is preliminary data.</text>
</comment>
<organism evidence="2 3">
    <name type="scientific">Caerostris darwini</name>
    <dbReference type="NCBI Taxonomy" id="1538125"/>
    <lineage>
        <taxon>Eukaryota</taxon>
        <taxon>Metazoa</taxon>
        <taxon>Ecdysozoa</taxon>
        <taxon>Arthropoda</taxon>
        <taxon>Chelicerata</taxon>
        <taxon>Arachnida</taxon>
        <taxon>Araneae</taxon>
        <taxon>Araneomorphae</taxon>
        <taxon>Entelegynae</taxon>
        <taxon>Araneoidea</taxon>
        <taxon>Araneidae</taxon>
        <taxon>Caerostris</taxon>
    </lineage>
</organism>
<dbReference type="InterPro" id="IPR000477">
    <property type="entry name" value="RT_dom"/>
</dbReference>
<dbReference type="CDD" id="cd01650">
    <property type="entry name" value="RT_nLTR_like"/>
    <property type="match status" value="1"/>
</dbReference>
<dbReference type="Pfam" id="PF00078">
    <property type="entry name" value="RVT_1"/>
    <property type="match status" value="1"/>
</dbReference>
<dbReference type="AlphaFoldDB" id="A0AAV4MU71"/>
<protein>
    <submittedName>
        <fullName evidence="2">115 kDa protein in type-1 retrotransposable element R1DM</fullName>
    </submittedName>
</protein>
<name>A0AAV4MU71_9ARAC</name>
<dbReference type="GO" id="GO:0071897">
    <property type="term" value="P:DNA biosynthetic process"/>
    <property type="evidence" value="ECO:0007669"/>
    <property type="project" value="UniProtKB-ARBA"/>
</dbReference>
<reference evidence="2 3" key="1">
    <citation type="submission" date="2021-06" db="EMBL/GenBank/DDBJ databases">
        <title>Caerostris darwini draft genome.</title>
        <authorList>
            <person name="Kono N."/>
            <person name="Arakawa K."/>
        </authorList>
    </citation>
    <scope>NUCLEOTIDE SEQUENCE [LARGE SCALE GENOMIC DNA]</scope>
</reference>
<dbReference type="Proteomes" id="UP001054837">
    <property type="component" value="Unassembled WGS sequence"/>
</dbReference>
<dbReference type="SUPFAM" id="SSF56672">
    <property type="entry name" value="DNA/RNA polymerases"/>
    <property type="match status" value="1"/>
</dbReference>
<evidence type="ECO:0000313" key="2">
    <source>
        <dbReference type="EMBL" id="GIX76027.1"/>
    </source>
</evidence>
<dbReference type="InterPro" id="IPR043502">
    <property type="entry name" value="DNA/RNA_pol_sf"/>
</dbReference>
<keyword evidence="3" id="KW-1185">Reference proteome</keyword>
<gene>
    <name evidence="2" type="primary">R1A1-element ORF2</name>
    <name evidence="2" type="ORF">CDAR_443121</name>
</gene>
<evidence type="ECO:0000259" key="1">
    <source>
        <dbReference type="PROSITE" id="PS50878"/>
    </source>
</evidence>